<dbReference type="EMBL" id="BAAFGK010000004">
    <property type="protein sequence ID" value="GAB0057642.1"/>
    <property type="molecule type" value="Genomic_DNA"/>
</dbReference>
<protein>
    <recommendedName>
        <fullName evidence="9">Methyl-accepting chemotaxis protein</fullName>
    </recommendedName>
</protein>
<feature type="domain" description="Methyl-accepting transducer" evidence="5">
    <location>
        <begin position="392"/>
        <end position="607"/>
    </location>
</feature>
<dbReference type="Pfam" id="PF08376">
    <property type="entry name" value="NIT"/>
    <property type="match status" value="1"/>
</dbReference>
<comment type="caution">
    <text evidence="7">The sequence shown here is derived from an EMBL/GenBank/DDBJ whole genome shotgun (WGS) entry which is preliminary data.</text>
</comment>
<dbReference type="InterPro" id="IPR013587">
    <property type="entry name" value="Nitrate/nitrite_sensing"/>
</dbReference>
<dbReference type="PANTHER" id="PTHR43531:SF11">
    <property type="entry name" value="METHYL-ACCEPTING CHEMOTAXIS PROTEIN 3"/>
    <property type="match status" value="1"/>
</dbReference>
<evidence type="ECO:0000256" key="1">
    <source>
        <dbReference type="ARBA" id="ARBA00022500"/>
    </source>
</evidence>
<dbReference type="InterPro" id="IPR051310">
    <property type="entry name" value="MCP_chemotaxis"/>
</dbReference>
<dbReference type="CDD" id="cd11386">
    <property type="entry name" value="MCP_signal"/>
    <property type="match status" value="1"/>
</dbReference>
<dbReference type="InterPro" id="IPR010910">
    <property type="entry name" value="Nitrate/nitrite_sensing_bac"/>
</dbReference>
<dbReference type="PROSITE" id="PS50111">
    <property type="entry name" value="CHEMOTAXIS_TRANSDUC_2"/>
    <property type="match status" value="1"/>
</dbReference>
<evidence type="ECO:0000259" key="5">
    <source>
        <dbReference type="PROSITE" id="PS50111"/>
    </source>
</evidence>
<evidence type="ECO:0000256" key="2">
    <source>
        <dbReference type="ARBA" id="ARBA00029447"/>
    </source>
</evidence>
<dbReference type="SUPFAM" id="SSF58104">
    <property type="entry name" value="Methyl-accepting chemotaxis protein (MCP) signaling domain"/>
    <property type="match status" value="1"/>
</dbReference>
<keyword evidence="3" id="KW-0807">Transducer</keyword>
<evidence type="ECO:0000313" key="7">
    <source>
        <dbReference type="EMBL" id="GAB0057642.1"/>
    </source>
</evidence>
<accession>A0ABQ0C9S3</accession>
<evidence type="ECO:0008006" key="9">
    <source>
        <dbReference type="Google" id="ProtNLM"/>
    </source>
</evidence>
<dbReference type="Gene3D" id="1.10.287.950">
    <property type="entry name" value="Methyl-accepting chemotaxis protein"/>
    <property type="match status" value="1"/>
</dbReference>
<feature type="domain" description="NIT" evidence="6">
    <location>
        <begin position="53"/>
        <end position="303"/>
    </location>
</feature>
<keyword evidence="4" id="KW-0812">Transmembrane</keyword>
<keyword evidence="4" id="KW-0472">Membrane</keyword>
<keyword evidence="4" id="KW-1133">Transmembrane helix</keyword>
<proteinExistence type="inferred from homology"/>
<dbReference type="InterPro" id="IPR004089">
    <property type="entry name" value="MCPsignal_dom"/>
</dbReference>
<evidence type="ECO:0000259" key="6">
    <source>
        <dbReference type="PROSITE" id="PS50906"/>
    </source>
</evidence>
<keyword evidence="8" id="KW-1185">Reference proteome</keyword>
<dbReference type="SMART" id="SM00283">
    <property type="entry name" value="MA"/>
    <property type="match status" value="1"/>
</dbReference>
<feature type="transmembrane region" description="Helical" evidence="4">
    <location>
        <begin position="12"/>
        <end position="33"/>
    </location>
</feature>
<dbReference type="Proteomes" id="UP001628193">
    <property type="component" value="Unassembled WGS sequence"/>
</dbReference>
<dbReference type="PANTHER" id="PTHR43531">
    <property type="entry name" value="PROTEIN ICFG"/>
    <property type="match status" value="1"/>
</dbReference>
<name>A0ABQ0C9S3_9PROT</name>
<sequence>MSILRSIHLRTKILIMLFLPMLGMAGFGLTTVLEKQELARRMDAMNLLSGLGVRASAVVHESQKERGMSAGFLGSQGKKFADQLPKQQQDTDARIKHLQEYLRGFDPREFGGELQTSIKNAQSKLEKLSEIRKQVLALSIQTPEAIGFYTQTITDLLGITATLPKLSANADMAAMTGGYLHFLLAKEKSGQERAILTNTFAKNAFAEGIYVRFIALMTEQTAYLGVFNALAPASQKEFLKNKMNAPAVAEVEKMRGIALAKPTGGEFGIDPNVWFSTITDKINLMKEVEDHLAEDLDRQAATLAREAHGLLWFYLVISLMVLGVSLILGYLIGREIMKQLGGEPDEVSGMVERIATGELNVAFDDRPKSGIYAAMERMVANLRATVTTLQEVGVNLVQQSGTVSAGAQTVSEGATEQAAAIEETSAAMEQMTANIHQNTENAHLTEKMAQKASHEAIESGAAVNEAVSAMRQIAERINIIEEIARRTNLLALNAAIEAARAGEHGKGFAVVAAEVRKLAERSQVAAGEITQLSATSAQVSEQAGHLLATLVPDIRKTSELVQGITAGSVEQAQGAAQVNEAIQQLHQVLQQNAGTAEEMSASAEDLASQAATLQTALQFFKL</sequence>
<feature type="transmembrane region" description="Helical" evidence="4">
    <location>
        <begin position="311"/>
        <end position="332"/>
    </location>
</feature>
<evidence type="ECO:0000256" key="3">
    <source>
        <dbReference type="PROSITE-ProRule" id="PRU00284"/>
    </source>
</evidence>
<dbReference type="RefSeq" id="WP_420905334.1">
    <property type="nucleotide sequence ID" value="NZ_BAAFGK010000004.1"/>
</dbReference>
<evidence type="ECO:0000313" key="8">
    <source>
        <dbReference type="Proteomes" id="UP001628193"/>
    </source>
</evidence>
<dbReference type="PROSITE" id="PS50906">
    <property type="entry name" value="NIT"/>
    <property type="match status" value="1"/>
</dbReference>
<organism evidence="7 8">
    <name type="scientific">Candidatus Magnetaquiglobus chichijimensis</name>
    <dbReference type="NCBI Taxonomy" id="3141448"/>
    <lineage>
        <taxon>Bacteria</taxon>
        <taxon>Pseudomonadati</taxon>
        <taxon>Pseudomonadota</taxon>
        <taxon>Magnetococcia</taxon>
        <taxon>Magnetococcales</taxon>
        <taxon>Candidatus Magnetaquicoccaceae</taxon>
        <taxon>Candidatus Magnetaquiglobus</taxon>
    </lineage>
</organism>
<comment type="similarity">
    <text evidence="2">Belongs to the methyl-accepting chemotaxis (MCP) protein family.</text>
</comment>
<gene>
    <name evidence="7" type="ORF">SIID45300_01974</name>
</gene>
<evidence type="ECO:0000256" key="4">
    <source>
        <dbReference type="SAM" id="Phobius"/>
    </source>
</evidence>
<reference evidence="7 8" key="1">
    <citation type="submission" date="2024-09" db="EMBL/GenBank/DDBJ databases">
        <title>Draft genome sequence of Candidatus Magnetaquicoccaceae bacterium FCR-1.</title>
        <authorList>
            <person name="Shimoshige H."/>
            <person name="Shimamura S."/>
            <person name="Taoka A."/>
            <person name="Kobayashi H."/>
            <person name="Maekawa T."/>
        </authorList>
    </citation>
    <scope>NUCLEOTIDE SEQUENCE [LARGE SCALE GENOMIC DNA]</scope>
    <source>
        <strain evidence="7 8">FCR-1</strain>
    </source>
</reference>
<keyword evidence="1" id="KW-0145">Chemotaxis</keyword>
<dbReference type="Pfam" id="PF00015">
    <property type="entry name" value="MCPsignal"/>
    <property type="match status" value="1"/>
</dbReference>